<organism evidence="1 2">
    <name type="scientific">Daphnia magna</name>
    <dbReference type="NCBI Taxonomy" id="35525"/>
    <lineage>
        <taxon>Eukaryota</taxon>
        <taxon>Metazoa</taxon>
        <taxon>Ecdysozoa</taxon>
        <taxon>Arthropoda</taxon>
        <taxon>Crustacea</taxon>
        <taxon>Branchiopoda</taxon>
        <taxon>Diplostraca</taxon>
        <taxon>Cladocera</taxon>
        <taxon>Anomopoda</taxon>
        <taxon>Daphniidae</taxon>
        <taxon>Daphnia</taxon>
    </lineage>
</organism>
<accession>A0ABQ9ZWU8</accession>
<proteinExistence type="predicted"/>
<name>A0ABQ9ZWU8_9CRUS</name>
<sequence length="92" mass="10885">MTMVLEKLCDEVQLTSELLCHDKLKQHRKKDVQQKDSIFFSLWARYMEHELSTIQLLEEIVQELKSTFPAHVADHPFNNDVDDFNMSICEEC</sequence>
<keyword evidence="2" id="KW-1185">Reference proteome</keyword>
<comment type="caution">
    <text evidence="1">The sequence shown here is derived from an EMBL/GenBank/DDBJ whole genome shotgun (WGS) entry which is preliminary data.</text>
</comment>
<evidence type="ECO:0000313" key="1">
    <source>
        <dbReference type="EMBL" id="KAK4017385.1"/>
    </source>
</evidence>
<gene>
    <name evidence="1" type="ORF">OUZ56_032697</name>
</gene>
<dbReference type="Proteomes" id="UP001234178">
    <property type="component" value="Unassembled WGS sequence"/>
</dbReference>
<protein>
    <submittedName>
        <fullName evidence="1">Uncharacterized protein</fullName>
    </submittedName>
</protein>
<evidence type="ECO:0000313" key="2">
    <source>
        <dbReference type="Proteomes" id="UP001234178"/>
    </source>
</evidence>
<dbReference type="EMBL" id="JAOYFB010000006">
    <property type="protein sequence ID" value="KAK4017385.1"/>
    <property type="molecule type" value="Genomic_DNA"/>
</dbReference>
<reference evidence="1 2" key="1">
    <citation type="journal article" date="2023" name="Nucleic Acids Res.">
        <title>The hologenome of Daphnia magna reveals possible DNA methylation and microbiome-mediated evolution of the host genome.</title>
        <authorList>
            <person name="Chaturvedi A."/>
            <person name="Li X."/>
            <person name="Dhandapani V."/>
            <person name="Marshall H."/>
            <person name="Kissane S."/>
            <person name="Cuenca-Cambronero M."/>
            <person name="Asole G."/>
            <person name="Calvet F."/>
            <person name="Ruiz-Romero M."/>
            <person name="Marangio P."/>
            <person name="Guigo R."/>
            <person name="Rago D."/>
            <person name="Mirbahai L."/>
            <person name="Eastwood N."/>
            <person name="Colbourne J.K."/>
            <person name="Zhou J."/>
            <person name="Mallon E."/>
            <person name="Orsini L."/>
        </authorList>
    </citation>
    <scope>NUCLEOTIDE SEQUENCE [LARGE SCALE GENOMIC DNA]</scope>
    <source>
        <strain evidence="1">LRV0_1</strain>
    </source>
</reference>